<sequence>MTEQEEDIICRMHKLVGDKGEGISACLNEGLLMALGPEIAVEKESVTWEVGPTNDVIQAFIETFVDPRLPYKFTIKDPPSEDVQKAIAGQMHAVVLLYNYYHRKQKLELEFVDFVSFCKLALSLRPTLASFMKAIHGSEVVELNDAEDQLSVTEKAIKNACNIAMSLDASKDVPSIEGYPISEVVVLLIDSEKENCLLQFGAVTEGAWSLIEKEIDEFNINQEILAEERVHKKRKTNDQLSLADHSKFLQIAFDAVKDVSGIEVSDLVVLEAHVVYSLNKEKSAAQFYMMKCKQSFNINERSSLESLLESLQGPFAEKFSDAWGTTALVEFHRLLPYAGLISSWLPRKDSSVPILSDFIAQCTKNKDANEITPSRISDSSLAEYSIKDLDYINNNSSEKKSSSSNIVTNEDRKDSEKKSKHFSGGKVTSSDNIFHRTERHGHATDESKTRRVIPNSTNKCTTRASFENADKDSEKHGKGSLSGRSRGQPQGVVRDDNAARRINTNDLSETPFTSGKKRATNSNMTGYHQSKNISSAQHDANGLDKGVNSKVETLGILKSTAGQYRDERITAENGGATITSNHNAIAAAEKVLIHFEVPYKTEAEKVTPSEDLQNALALLDRKRQGLYSQLCTMEDTLALYEHMIDRIRDGGEIGLAHQCIKSLISGSDPLLLKKEPQVQGKAGEDPSNPQLEKRTKFSCTFLPGRSSCQDLEYTCLKNNWRLPRYFVQPLEGKFLSNVIVCTGSTLTSKGGLESSPLEARESAAAQMIVKIRALVIKDD</sequence>
<feature type="region of interest" description="Disordered" evidence="1">
    <location>
        <begin position="395"/>
        <end position="523"/>
    </location>
</feature>
<feature type="compositionally biased region" description="Basic and acidic residues" evidence="1">
    <location>
        <begin position="468"/>
        <end position="477"/>
    </location>
</feature>
<dbReference type="Pfam" id="PF25500">
    <property type="entry name" value="DUF7913"/>
    <property type="match status" value="1"/>
</dbReference>
<feature type="domain" description="DUF7913" evidence="2">
    <location>
        <begin position="49"/>
        <end position="168"/>
    </location>
</feature>
<proteinExistence type="predicted"/>
<evidence type="ECO:0000313" key="4">
    <source>
        <dbReference type="EMBL" id="KAH6830117.1"/>
    </source>
</evidence>
<dbReference type="PANTHER" id="PTHR33913">
    <property type="entry name" value="ALEURONE LAYER MORPHOGENESIS PROTEIN"/>
    <property type="match status" value="1"/>
</dbReference>
<dbReference type="AlphaFoldDB" id="A0AAD4JAD4"/>
<protein>
    <recommendedName>
        <fullName evidence="6">DRBM domain-containing protein</fullName>
    </recommendedName>
</protein>
<dbReference type="PANTHER" id="PTHR33913:SF1">
    <property type="entry name" value="DRBM DOMAIN-CONTAINING PROTEIN"/>
    <property type="match status" value="1"/>
</dbReference>
<accession>A0AAD4JAD4</accession>
<evidence type="ECO:0000259" key="3">
    <source>
        <dbReference type="Pfam" id="PF25502"/>
    </source>
</evidence>
<feature type="domain" description="DUF7915" evidence="3">
    <location>
        <begin position="204"/>
        <end position="347"/>
    </location>
</feature>
<dbReference type="InterPro" id="IPR057235">
    <property type="entry name" value="DUF7913"/>
</dbReference>
<dbReference type="Pfam" id="PF25502">
    <property type="entry name" value="DUF7915"/>
    <property type="match status" value="1"/>
</dbReference>
<evidence type="ECO:0000259" key="2">
    <source>
        <dbReference type="Pfam" id="PF25500"/>
    </source>
</evidence>
<dbReference type="InterPro" id="IPR057237">
    <property type="entry name" value="DUF7915"/>
</dbReference>
<feature type="compositionally biased region" description="Basic and acidic residues" evidence="1">
    <location>
        <begin position="433"/>
        <end position="449"/>
    </location>
</feature>
<evidence type="ECO:0000313" key="5">
    <source>
        <dbReference type="Proteomes" id="UP001190926"/>
    </source>
</evidence>
<organism evidence="4 5">
    <name type="scientific">Perilla frutescens var. hirtella</name>
    <name type="common">Perilla citriodora</name>
    <name type="synonym">Perilla setoyensis</name>
    <dbReference type="NCBI Taxonomy" id="608512"/>
    <lineage>
        <taxon>Eukaryota</taxon>
        <taxon>Viridiplantae</taxon>
        <taxon>Streptophyta</taxon>
        <taxon>Embryophyta</taxon>
        <taxon>Tracheophyta</taxon>
        <taxon>Spermatophyta</taxon>
        <taxon>Magnoliopsida</taxon>
        <taxon>eudicotyledons</taxon>
        <taxon>Gunneridae</taxon>
        <taxon>Pentapetalae</taxon>
        <taxon>asterids</taxon>
        <taxon>lamiids</taxon>
        <taxon>Lamiales</taxon>
        <taxon>Lamiaceae</taxon>
        <taxon>Nepetoideae</taxon>
        <taxon>Elsholtzieae</taxon>
        <taxon>Perilla</taxon>
    </lineage>
</organism>
<feature type="compositionally biased region" description="Polar residues" evidence="1">
    <location>
        <begin position="454"/>
        <end position="465"/>
    </location>
</feature>
<gene>
    <name evidence="4" type="ORF">C2S53_010655</name>
</gene>
<keyword evidence="5" id="KW-1185">Reference proteome</keyword>
<feature type="compositionally biased region" description="Polar residues" evidence="1">
    <location>
        <begin position="502"/>
        <end position="513"/>
    </location>
</feature>
<dbReference type="Proteomes" id="UP001190926">
    <property type="component" value="Unassembled WGS sequence"/>
</dbReference>
<dbReference type="EMBL" id="SDAM02000101">
    <property type="protein sequence ID" value="KAH6830117.1"/>
    <property type="molecule type" value="Genomic_DNA"/>
</dbReference>
<name>A0AAD4JAD4_PERFH</name>
<evidence type="ECO:0008006" key="6">
    <source>
        <dbReference type="Google" id="ProtNLM"/>
    </source>
</evidence>
<reference evidence="4 5" key="1">
    <citation type="journal article" date="2021" name="Nat. Commun.">
        <title>Incipient diploidization of the medicinal plant Perilla within 10,000 years.</title>
        <authorList>
            <person name="Zhang Y."/>
            <person name="Shen Q."/>
            <person name="Leng L."/>
            <person name="Zhang D."/>
            <person name="Chen S."/>
            <person name="Shi Y."/>
            <person name="Ning Z."/>
            <person name="Chen S."/>
        </authorList>
    </citation>
    <scope>NUCLEOTIDE SEQUENCE [LARGE SCALE GENOMIC DNA]</scope>
    <source>
        <strain evidence="5">cv. PC099</strain>
    </source>
</reference>
<evidence type="ECO:0000256" key="1">
    <source>
        <dbReference type="SAM" id="MobiDB-lite"/>
    </source>
</evidence>
<comment type="caution">
    <text evidence="4">The sequence shown here is derived from an EMBL/GenBank/DDBJ whole genome shotgun (WGS) entry which is preliminary data.</text>
</comment>